<comment type="caution">
    <text evidence="5">The sequence shown here is derived from an EMBL/GenBank/DDBJ whole genome shotgun (WGS) entry which is preliminary data.</text>
</comment>
<keyword evidence="6" id="KW-1185">Reference proteome</keyword>
<dbReference type="Gene3D" id="1.10.472.80">
    <property type="entry name" value="Ypt/Rab-GAP domain of gyp1p, domain 3"/>
    <property type="match status" value="1"/>
</dbReference>
<evidence type="ECO:0000256" key="1">
    <source>
        <dbReference type="ARBA" id="ARBA00022468"/>
    </source>
</evidence>
<gene>
    <name evidence="5" type="ORF">CLO192961_LOCUS427176</name>
</gene>
<dbReference type="PANTHER" id="PTHR20913:SF7">
    <property type="entry name" value="RE60063P"/>
    <property type="match status" value="1"/>
</dbReference>
<feature type="transmembrane region" description="Helical" evidence="3">
    <location>
        <begin position="383"/>
        <end position="403"/>
    </location>
</feature>
<keyword evidence="1" id="KW-0343">GTPase activation</keyword>
<keyword evidence="3" id="KW-1133">Transmembrane helix</keyword>
<name>A0ABY6UY40_BIOOC</name>
<evidence type="ECO:0000259" key="4">
    <source>
        <dbReference type="PROSITE" id="PS50086"/>
    </source>
</evidence>
<organism evidence="5 6">
    <name type="scientific">Bionectria ochroleuca</name>
    <name type="common">Gliocladium roseum</name>
    <dbReference type="NCBI Taxonomy" id="29856"/>
    <lineage>
        <taxon>Eukaryota</taxon>
        <taxon>Fungi</taxon>
        <taxon>Dikarya</taxon>
        <taxon>Ascomycota</taxon>
        <taxon>Pezizomycotina</taxon>
        <taxon>Sordariomycetes</taxon>
        <taxon>Hypocreomycetidae</taxon>
        <taxon>Hypocreales</taxon>
        <taxon>Bionectriaceae</taxon>
        <taxon>Clonostachys</taxon>
    </lineage>
</organism>
<dbReference type="InterPro" id="IPR035969">
    <property type="entry name" value="Rab-GAP_TBC_sf"/>
</dbReference>
<protein>
    <recommendedName>
        <fullName evidence="4">Rab-GAP TBC domain-containing protein</fullName>
    </recommendedName>
</protein>
<proteinExistence type="predicted"/>
<dbReference type="EMBL" id="CABFNS010000921">
    <property type="protein sequence ID" value="VUC35765.1"/>
    <property type="molecule type" value="Genomic_DNA"/>
</dbReference>
<evidence type="ECO:0000256" key="2">
    <source>
        <dbReference type="SAM" id="MobiDB-lite"/>
    </source>
</evidence>
<sequence>MDPAADPPSQDGKQTENLLHSQESEHVPNPKYTEIEDACRRLDLGRLRSFAESKGGLLTDELRRQASLVSGPILLGAVTSQTPRNEKNTDSSSHNDLDHLCYSTNTKISWEDLPPHKDEAQVQLDVERSFVYYPRNKSDAELQQRKNELSSLITEVLRRLPFLCYFQGYHDVCQVFLLVLDPPLRAQLVARLSVLRIRDFMLPTLGPTTSQLQLLPDIIAHADPKLRRHLDGVEPFYALSGTLTMYAHNIEAYHDIARLFDVLIAREPVFSIYVFAQTVLDRRDEIFEIDEADMLHVILGKLPRNLDLDGLIADSIALFQRHPPESLRSWRRISSASALKTARDVEASTTQTLDDGEVWFQKQVKELQWLEIQNKAKIFLWRYRRVATTFGMAVAVGVLAIYLRRNPSAIHRTMGLFGITTHLQ</sequence>
<evidence type="ECO:0000313" key="5">
    <source>
        <dbReference type="EMBL" id="VUC35765.1"/>
    </source>
</evidence>
<keyword evidence="3" id="KW-0472">Membrane</keyword>
<dbReference type="SUPFAM" id="SSF47923">
    <property type="entry name" value="Ypt/Rab-GAP domain of gyp1p"/>
    <property type="match status" value="2"/>
</dbReference>
<evidence type="ECO:0000256" key="3">
    <source>
        <dbReference type="SAM" id="Phobius"/>
    </source>
</evidence>
<feature type="compositionally biased region" description="Polar residues" evidence="2">
    <location>
        <begin position="11"/>
        <end position="21"/>
    </location>
</feature>
<dbReference type="Pfam" id="PF00566">
    <property type="entry name" value="RabGAP-TBC"/>
    <property type="match status" value="1"/>
</dbReference>
<dbReference type="SMART" id="SM00164">
    <property type="entry name" value="TBC"/>
    <property type="match status" value="1"/>
</dbReference>
<dbReference type="InterPro" id="IPR000195">
    <property type="entry name" value="Rab-GAP-TBC_dom"/>
</dbReference>
<dbReference type="PROSITE" id="PS50086">
    <property type="entry name" value="TBC_RABGAP"/>
    <property type="match status" value="1"/>
</dbReference>
<keyword evidence="3" id="KW-0812">Transmembrane</keyword>
<dbReference type="Gene3D" id="1.10.8.1310">
    <property type="match status" value="1"/>
</dbReference>
<dbReference type="PANTHER" id="PTHR20913">
    <property type="entry name" value="TBC1 DOMAIN FAMILY MEMBER 20/GTPASE"/>
    <property type="match status" value="1"/>
</dbReference>
<reference evidence="5 6" key="1">
    <citation type="submission" date="2019-06" db="EMBL/GenBank/DDBJ databases">
        <authorList>
            <person name="Broberg M."/>
        </authorList>
    </citation>
    <scope>NUCLEOTIDE SEQUENCE [LARGE SCALE GENOMIC DNA]</scope>
</reference>
<evidence type="ECO:0000313" key="6">
    <source>
        <dbReference type="Proteomes" id="UP000766486"/>
    </source>
</evidence>
<dbReference type="InterPro" id="IPR045913">
    <property type="entry name" value="TBC20/Gyp8-like"/>
</dbReference>
<accession>A0ABY6UY40</accession>
<feature type="region of interest" description="Disordered" evidence="2">
    <location>
        <begin position="1"/>
        <end position="32"/>
    </location>
</feature>
<feature type="compositionally biased region" description="Basic and acidic residues" evidence="2">
    <location>
        <begin position="22"/>
        <end position="32"/>
    </location>
</feature>
<dbReference type="Proteomes" id="UP000766486">
    <property type="component" value="Unassembled WGS sequence"/>
</dbReference>
<feature type="domain" description="Rab-GAP TBC" evidence="4">
    <location>
        <begin position="100"/>
        <end position="267"/>
    </location>
</feature>